<keyword evidence="11" id="KW-1015">Disulfide bond</keyword>
<organism evidence="16 17">
    <name type="scientific">Sinocyclocheilus anshuiensis</name>
    <dbReference type="NCBI Taxonomy" id="1608454"/>
    <lineage>
        <taxon>Eukaryota</taxon>
        <taxon>Metazoa</taxon>
        <taxon>Chordata</taxon>
        <taxon>Craniata</taxon>
        <taxon>Vertebrata</taxon>
        <taxon>Euteleostomi</taxon>
        <taxon>Actinopterygii</taxon>
        <taxon>Neopterygii</taxon>
        <taxon>Teleostei</taxon>
        <taxon>Ostariophysi</taxon>
        <taxon>Cypriniformes</taxon>
        <taxon>Cyprinidae</taxon>
        <taxon>Cyprininae</taxon>
        <taxon>Sinocyclocheilus</taxon>
    </lineage>
</organism>
<name>A0A671KK11_9TELE</name>
<proteinExistence type="inferred from homology"/>
<protein>
    <submittedName>
        <fullName evidence="16">Beta-secretase 2-like</fullName>
    </submittedName>
</protein>
<dbReference type="GeneID" id="107677045"/>
<dbReference type="GO" id="GO:0050435">
    <property type="term" value="P:amyloid-beta metabolic process"/>
    <property type="evidence" value="ECO:0007669"/>
    <property type="project" value="TreeGrafter"/>
</dbReference>
<keyword evidence="7 13" id="KW-0378">Hydrolase</keyword>
<evidence type="ECO:0000256" key="3">
    <source>
        <dbReference type="ARBA" id="ARBA00022670"/>
    </source>
</evidence>
<reference evidence="16" key="1">
    <citation type="submission" date="2025-08" db="UniProtKB">
        <authorList>
            <consortium name="Ensembl"/>
        </authorList>
    </citation>
    <scope>IDENTIFICATION</scope>
</reference>
<dbReference type="InterPro" id="IPR001461">
    <property type="entry name" value="Aspartic_peptidase_A1"/>
</dbReference>
<dbReference type="PRINTS" id="PR00792">
    <property type="entry name" value="PEPSIN"/>
</dbReference>
<evidence type="ECO:0000259" key="15">
    <source>
        <dbReference type="PROSITE" id="PS51767"/>
    </source>
</evidence>
<evidence type="ECO:0000256" key="12">
    <source>
        <dbReference type="PIRSR" id="PIRSR601461-1"/>
    </source>
</evidence>
<keyword evidence="6 13" id="KW-0064">Aspartyl protease</keyword>
<dbReference type="PANTHER" id="PTHR47965:SF40">
    <property type="entry name" value="BETA-SECRETASE 2"/>
    <property type="match status" value="1"/>
</dbReference>
<keyword evidence="9 14" id="KW-0472">Membrane</keyword>
<dbReference type="GO" id="GO:0005768">
    <property type="term" value="C:endosome"/>
    <property type="evidence" value="ECO:0007669"/>
    <property type="project" value="TreeGrafter"/>
</dbReference>
<dbReference type="InterPro" id="IPR021109">
    <property type="entry name" value="Peptidase_aspartic_dom_sf"/>
</dbReference>
<evidence type="ECO:0000256" key="13">
    <source>
        <dbReference type="RuleBase" id="RU000454"/>
    </source>
</evidence>
<evidence type="ECO:0000256" key="7">
    <source>
        <dbReference type="ARBA" id="ARBA00022801"/>
    </source>
</evidence>
<dbReference type="PROSITE" id="PS00141">
    <property type="entry name" value="ASP_PROTEASE"/>
    <property type="match status" value="2"/>
</dbReference>
<evidence type="ECO:0000256" key="14">
    <source>
        <dbReference type="SAM" id="Phobius"/>
    </source>
</evidence>
<evidence type="ECO:0000256" key="4">
    <source>
        <dbReference type="ARBA" id="ARBA00022692"/>
    </source>
</evidence>
<dbReference type="PANTHER" id="PTHR47965">
    <property type="entry name" value="ASPARTYL PROTEASE-RELATED"/>
    <property type="match status" value="1"/>
</dbReference>
<feature type="active site" evidence="12">
    <location>
        <position position="365"/>
    </location>
</feature>
<sequence>MLVISVIWSFRKLSTEHYTHRLLYIPAASVWFTYSLPNIIPIPNNENETISDRVVHFEAKLSVVCLVNVKFGEMWLYGLLLLSLSFWTSHSVFKIPLKMFAGKFNASVQLDLRPLRKIESAAESGLSLASDPAGIVNFLDMINNLKGDSGRGYYIQMVIGTPGQTLNILVDTGSSNFAVAAAAHPFIIHYYNRALSSTYKSSGRGVAVKYAQGEWEGELGSDWITIPQGPSGTITINIAAIISSEGFFLPGINWQGILGLAYPLLARPDPSVEPFFNSVVRQTSIPDVFSLQMCGAGVSASTTADPTGGSLIMGGVEPTLYRGSVWYTPVLEEWYYQVEVLKIEVGAQNLNLDCKKYNSDKAIVDSGTTLLRLPGNVFSAVVEAIMQTSLIEDFSAGFFDGTKLACWMRGESPWRLFPKISIYLRAMNTSQSFRLTILPQLYVQPVTNIDGTLDCFRFGISPSANGLVIGATVMEGFYVIFDRAQKRVGFAVSACAENGGVPFAEIAGPFLAEGVASDCTSGVSLREPVMWVIAYGLMGICALVLILLLILLILPCRRYRYGEITDESSLVRHRIK</sequence>
<dbReference type="InterPro" id="IPR033121">
    <property type="entry name" value="PEPTIDASE_A1"/>
</dbReference>
<feature type="transmembrane region" description="Helical" evidence="14">
    <location>
        <begin position="529"/>
        <end position="554"/>
    </location>
</feature>
<evidence type="ECO:0000256" key="5">
    <source>
        <dbReference type="ARBA" id="ARBA00022729"/>
    </source>
</evidence>
<dbReference type="PRINTS" id="PR01815">
    <property type="entry name" value="BACEFAMILY"/>
</dbReference>
<dbReference type="GO" id="GO:0006509">
    <property type="term" value="P:membrane protein ectodomain proteolysis"/>
    <property type="evidence" value="ECO:0007669"/>
    <property type="project" value="TreeGrafter"/>
</dbReference>
<feature type="domain" description="Peptidase A1" evidence="15">
    <location>
        <begin position="153"/>
        <end position="491"/>
    </location>
</feature>
<keyword evidence="4 14" id="KW-0812">Transmembrane</keyword>
<dbReference type="GO" id="GO:0005886">
    <property type="term" value="C:plasma membrane"/>
    <property type="evidence" value="ECO:0007669"/>
    <property type="project" value="TreeGrafter"/>
</dbReference>
<evidence type="ECO:0000313" key="17">
    <source>
        <dbReference type="Proteomes" id="UP000472260"/>
    </source>
</evidence>
<evidence type="ECO:0000313" key="16">
    <source>
        <dbReference type="Ensembl" id="ENSSANP00000007671.1"/>
    </source>
</evidence>
<dbReference type="Proteomes" id="UP000472260">
    <property type="component" value="Unassembled WGS sequence"/>
</dbReference>
<comment type="similarity">
    <text evidence="2 13">Belongs to the peptidase A1 family.</text>
</comment>
<keyword evidence="17" id="KW-1185">Reference proteome</keyword>
<reference evidence="16" key="2">
    <citation type="submission" date="2025-09" db="UniProtKB">
        <authorList>
            <consortium name="Ensembl"/>
        </authorList>
    </citation>
    <scope>IDENTIFICATION</scope>
</reference>
<comment type="subcellular location">
    <subcellularLocation>
        <location evidence="1">Membrane</location>
        <topology evidence="1">Single-pass type I membrane protein</topology>
    </subcellularLocation>
</comment>
<dbReference type="RefSeq" id="XP_016327323.1">
    <property type="nucleotide sequence ID" value="XM_016471837.1"/>
</dbReference>
<dbReference type="OrthoDB" id="2747330at2759"/>
<dbReference type="Ensembl" id="ENSSANT00000008243.1">
    <property type="protein sequence ID" value="ENSSANP00000007671.1"/>
    <property type="gene ID" value="ENSSANG00000004338.1"/>
</dbReference>
<dbReference type="GO" id="GO:0005802">
    <property type="term" value="C:trans-Golgi network"/>
    <property type="evidence" value="ECO:0007669"/>
    <property type="project" value="TreeGrafter"/>
</dbReference>
<dbReference type="KEGG" id="sanh:107677045"/>
<evidence type="ECO:0000256" key="8">
    <source>
        <dbReference type="ARBA" id="ARBA00022989"/>
    </source>
</evidence>
<accession>A0A671KK11</accession>
<dbReference type="Gene3D" id="2.40.70.10">
    <property type="entry name" value="Acid Proteases"/>
    <property type="match status" value="2"/>
</dbReference>
<dbReference type="AlphaFoldDB" id="A0A671KK11"/>
<dbReference type="InterPro" id="IPR009119">
    <property type="entry name" value="BACE"/>
</dbReference>
<evidence type="ECO:0000256" key="10">
    <source>
        <dbReference type="ARBA" id="ARBA00023145"/>
    </source>
</evidence>
<evidence type="ECO:0000256" key="11">
    <source>
        <dbReference type="ARBA" id="ARBA00023157"/>
    </source>
</evidence>
<dbReference type="FunFam" id="2.40.70.10:FF:000003">
    <property type="entry name" value="Beta-secretase 1"/>
    <property type="match status" value="1"/>
</dbReference>
<evidence type="ECO:0000256" key="2">
    <source>
        <dbReference type="ARBA" id="ARBA00007447"/>
    </source>
</evidence>
<dbReference type="GO" id="GO:0004190">
    <property type="term" value="F:aspartic-type endopeptidase activity"/>
    <property type="evidence" value="ECO:0007669"/>
    <property type="project" value="UniProtKB-KW"/>
</dbReference>
<keyword evidence="8 14" id="KW-1133">Transmembrane helix</keyword>
<evidence type="ECO:0000256" key="9">
    <source>
        <dbReference type="ARBA" id="ARBA00023136"/>
    </source>
</evidence>
<feature type="active site" evidence="12">
    <location>
        <position position="171"/>
    </location>
</feature>
<gene>
    <name evidence="16" type="primary">LOC107677045</name>
</gene>
<dbReference type="FunFam" id="2.40.70.10:FF:000007">
    <property type="entry name" value="Beta-secretase 1"/>
    <property type="match status" value="1"/>
</dbReference>
<dbReference type="PROSITE" id="PS51767">
    <property type="entry name" value="PEPTIDASE_A1"/>
    <property type="match status" value="1"/>
</dbReference>
<evidence type="ECO:0000256" key="1">
    <source>
        <dbReference type="ARBA" id="ARBA00004479"/>
    </source>
</evidence>
<keyword evidence="10" id="KW-0865">Zymogen</keyword>
<keyword evidence="5" id="KW-0732">Signal</keyword>
<dbReference type="InterPro" id="IPR009120">
    <property type="entry name" value="BACE1"/>
</dbReference>
<dbReference type="InterPro" id="IPR001969">
    <property type="entry name" value="Aspartic_peptidase_AS"/>
</dbReference>
<keyword evidence="3 13" id="KW-0645">Protease</keyword>
<evidence type="ECO:0000256" key="6">
    <source>
        <dbReference type="ARBA" id="ARBA00022750"/>
    </source>
</evidence>
<dbReference type="Pfam" id="PF00026">
    <property type="entry name" value="Asp"/>
    <property type="match status" value="1"/>
</dbReference>
<dbReference type="SUPFAM" id="SSF50630">
    <property type="entry name" value="Acid proteases"/>
    <property type="match status" value="1"/>
</dbReference>
<dbReference type="PRINTS" id="PR01816">
    <property type="entry name" value="BACE1"/>
</dbReference>